<evidence type="ECO:0000313" key="1">
    <source>
        <dbReference type="EMBL" id="RNA03441.1"/>
    </source>
</evidence>
<proteinExistence type="predicted"/>
<dbReference type="Proteomes" id="UP000276133">
    <property type="component" value="Unassembled WGS sequence"/>
</dbReference>
<sequence length="95" mass="10882">MFNVLIHFDKNIKTTMLEIKNYGCKRQIVASTCIANSFNFSAESYDRKIANSFFNDLVFSYIVSYSASFSCFIESTCSNKLFATTNPCNTCCFHY</sequence>
<dbReference type="AlphaFoldDB" id="A0A3M7PXG0"/>
<organism evidence="1 2">
    <name type="scientific">Brachionus plicatilis</name>
    <name type="common">Marine rotifer</name>
    <name type="synonym">Brachionus muelleri</name>
    <dbReference type="NCBI Taxonomy" id="10195"/>
    <lineage>
        <taxon>Eukaryota</taxon>
        <taxon>Metazoa</taxon>
        <taxon>Spiralia</taxon>
        <taxon>Gnathifera</taxon>
        <taxon>Rotifera</taxon>
        <taxon>Eurotatoria</taxon>
        <taxon>Monogononta</taxon>
        <taxon>Pseudotrocha</taxon>
        <taxon>Ploima</taxon>
        <taxon>Brachionidae</taxon>
        <taxon>Brachionus</taxon>
    </lineage>
</organism>
<accession>A0A3M7PXG0</accession>
<protein>
    <submittedName>
        <fullName evidence="1">Uncharacterized protein</fullName>
    </submittedName>
</protein>
<comment type="caution">
    <text evidence="1">The sequence shown here is derived from an EMBL/GenBank/DDBJ whole genome shotgun (WGS) entry which is preliminary data.</text>
</comment>
<evidence type="ECO:0000313" key="2">
    <source>
        <dbReference type="Proteomes" id="UP000276133"/>
    </source>
</evidence>
<keyword evidence="2" id="KW-1185">Reference proteome</keyword>
<gene>
    <name evidence="1" type="ORF">BpHYR1_012003</name>
</gene>
<reference evidence="1 2" key="1">
    <citation type="journal article" date="2018" name="Sci. Rep.">
        <title>Genomic signatures of local adaptation to the degree of environmental predictability in rotifers.</title>
        <authorList>
            <person name="Franch-Gras L."/>
            <person name="Hahn C."/>
            <person name="Garcia-Roger E.M."/>
            <person name="Carmona M.J."/>
            <person name="Serra M."/>
            <person name="Gomez A."/>
        </authorList>
    </citation>
    <scope>NUCLEOTIDE SEQUENCE [LARGE SCALE GENOMIC DNA]</scope>
    <source>
        <strain evidence="1">HYR1</strain>
    </source>
</reference>
<name>A0A3M7PXG0_BRAPC</name>
<dbReference type="EMBL" id="REGN01008505">
    <property type="protein sequence ID" value="RNA03441.1"/>
    <property type="molecule type" value="Genomic_DNA"/>
</dbReference>